<evidence type="ECO:0000259" key="1">
    <source>
        <dbReference type="Pfam" id="PF16804"/>
    </source>
</evidence>
<gene>
    <name evidence="2" type="ORF">B0J11DRAFT_595245</name>
</gene>
<accession>A0A9P9IAH6</accession>
<sequence length="171" mass="19249">MSTHPSTSANTTLLPSNKHDHASLSHLSTLPASEWIDLVLYIGPFPGVYPDNESRGLLTWLQDVNWPIATPVAKLLLSVMNREESGEEVEKESKGDAMVVVEAVRRVLGESDDWQWIYNILSSIVMQIRDRVWVRRVLGREMEALRLRVPGREEGDWGFEGVVAEILGEAE</sequence>
<dbReference type="InterPro" id="IPR038692">
    <property type="entry name" value="Cthe_2751_sf"/>
</dbReference>
<dbReference type="OrthoDB" id="2969215at2759"/>
<dbReference type="InterPro" id="IPR031837">
    <property type="entry name" value="DUF5071"/>
</dbReference>
<reference evidence="2" key="1">
    <citation type="journal article" date="2021" name="Nat. Commun.">
        <title>Genetic determinants of endophytism in the Arabidopsis root mycobiome.</title>
        <authorList>
            <person name="Mesny F."/>
            <person name="Miyauchi S."/>
            <person name="Thiergart T."/>
            <person name="Pickel B."/>
            <person name="Atanasova L."/>
            <person name="Karlsson M."/>
            <person name="Huettel B."/>
            <person name="Barry K.W."/>
            <person name="Haridas S."/>
            <person name="Chen C."/>
            <person name="Bauer D."/>
            <person name="Andreopoulos W."/>
            <person name="Pangilinan J."/>
            <person name="LaButti K."/>
            <person name="Riley R."/>
            <person name="Lipzen A."/>
            <person name="Clum A."/>
            <person name="Drula E."/>
            <person name="Henrissat B."/>
            <person name="Kohler A."/>
            <person name="Grigoriev I.V."/>
            <person name="Martin F.M."/>
            <person name="Hacquard S."/>
        </authorList>
    </citation>
    <scope>NUCLEOTIDE SEQUENCE</scope>
    <source>
        <strain evidence="2">MPI-CAGE-CH-0243</strain>
    </source>
</reference>
<name>A0A9P9IAH6_9PLEO</name>
<dbReference type="Proteomes" id="UP000700596">
    <property type="component" value="Unassembled WGS sequence"/>
</dbReference>
<proteinExistence type="predicted"/>
<comment type="caution">
    <text evidence="2">The sequence shown here is derived from an EMBL/GenBank/DDBJ whole genome shotgun (WGS) entry which is preliminary data.</text>
</comment>
<dbReference type="Pfam" id="PF16804">
    <property type="entry name" value="DUF5071"/>
    <property type="match status" value="1"/>
</dbReference>
<evidence type="ECO:0000313" key="2">
    <source>
        <dbReference type="EMBL" id="KAH7113776.1"/>
    </source>
</evidence>
<dbReference type="Gene3D" id="1.25.40.750">
    <property type="entry name" value="Domain of unknown function DUF5071"/>
    <property type="match status" value="1"/>
</dbReference>
<feature type="domain" description="DUF5071" evidence="1">
    <location>
        <begin position="56"/>
        <end position="148"/>
    </location>
</feature>
<dbReference type="AlphaFoldDB" id="A0A9P9IAH6"/>
<protein>
    <recommendedName>
        <fullName evidence="1">DUF5071 domain-containing protein</fullName>
    </recommendedName>
</protein>
<keyword evidence="3" id="KW-1185">Reference proteome</keyword>
<evidence type="ECO:0000313" key="3">
    <source>
        <dbReference type="Proteomes" id="UP000700596"/>
    </source>
</evidence>
<dbReference type="EMBL" id="JAGMWT010000018">
    <property type="protein sequence ID" value="KAH7113776.1"/>
    <property type="molecule type" value="Genomic_DNA"/>
</dbReference>
<organism evidence="2 3">
    <name type="scientific">Dendryphion nanum</name>
    <dbReference type="NCBI Taxonomy" id="256645"/>
    <lineage>
        <taxon>Eukaryota</taxon>
        <taxon>Fungi</taxon>
        <taxon>Dikarya</taxon>
        <taxon>Ascomycota</taxon>
        <taxon>Pezizomycotina</taxon>
        <taxon>Dothideomycetes</taxon>
        <taxon>Pleosporomycetidae</taxon>
        <taxon>Pleosporales</taxon>
        <taxon>Torulaceae</taxon>
        <taxon>Dendryphion</taxon>
    </lineage>
</organism>